<dbReference type="FunFam" id="1.25.40.10:FF:001211">
    <property type="entry name" value="Pentatricopeptide repeat-containing protein"/>
    <property type="match status" value="1"/>
</dbReference>
<dbReference type="Pfam" id="PF14432">
    <property type="entry name" value="DYW_deaminase"/>
    <property type="match status" value="1"/>
</dbReference>
<dbReference type="InterPro" id="IPR011990">
    <property type="entry name" value="TPR-like_helical_dom_sf"/>
</dbReference>
<evidence type="ECO:0000313" key="4">
    <source>
        <dbReference type="EMBL" id="KAG9452000.1"/>
    </source>
</evidence>
<keyword evidence="5" id="KW-1185">Reference proteome</keyword>
<proteinExistence type="predicted"/>
<comment type="caution">
    <text evidence="4">The sequence shown here is derived from an EMBL/GenBank/DDBJ whole genome shotgun (WGS) entry which is preliminary data.</text>
</comment>
<dbReference type="Pfam" id="PF01535">
    <property type="entry name" value="PPR"/>
    <property type="match status" value="5"/>
</dbReference>
<sequence length="589" mass="64805">MLRSSVSPNDFTLPCLLKSAGAIGDAFVGAQVHAFCFKTGFVSDMFVGCSIVDMYCKTGLVGLAWRVFDEMPEKNVAAWNALMSNSVTDGDIGQAFSAFVRFRRDGGEPNSISFCAFLNACVDARNLRLGKQLHGLVVKLGFGEDVSVGNGLVDFYGKCRDVEAAAKVFGGIMPRNQVSWCSMIVTYVQNNKEEAALKSFLQARSEGVLPTDFMVSSVVSACAGLAVLQLGSSVHGLAVKACVDGNIFVGSSLIDMYGKCGSVGDSEKVFHEMPKRNLITWNAMIGGYAQNGHAARAISAFEEMTSGRDENCMVSPNYVTMVCMLSACSRAGTVEEGTRIFESMKELYGIEPGVEHYACLVDLFGRAGMVDKAYEFLKQMPMQPSISVWGALLNACRVYGNPEVGCIAAKKLFELDPQDPGNHVLLSNMLASAGRWKEATGVREEMKDVGIKKEPGYSWLTVKNVVHVFQAKDRDHEKIVEVRATLRKLWKEIKESGYVPDTNFALHDLEEEEKETEVLYHSEKLALAFGLMVIPPGIPIRINKNLRVCGDCHSAIKFISHVVNREIIVRDNNRFHHFRNNQCSCGDYW</sequence>
<feature type="domain" description="DYW" evidence="3">
    <location>
        <begin position="497"/>
        <end position="589"/>
    </location>
</feature>
<dbReference type="InterPro" id="IPR032867">
    <property type="entry name" value="DYW_dom"/>
</dbReference>
<keyword evidence="1" id="KW-0677">Repeat</keyword>
<dbReference type="Proteomes" id="UP000825729">
    <property type="component" value="Unassembled WGS sequence"/>
</dbReference>
<dbReference type="FunFam" id="1.25.40.10:FF:000196">
    <property type="entry name" value="Pentatricopeptide repeat-containing protein At4g14850"/>
    <property type="match status" value="2"/>
</dbReference>
<feature type="repeat" description="PPR" evidence="2">
    <location>
        <begin position="44"/>
        <end position="78"/>
    </location>
</feature>
<dbReference type="GO" id="GO:0003723">
    <property type="term" value="F:RNA binding"/>
    <property type="evidence" value="ECO:0007669"/>
    <property type="project" value="InterPro"/>
</dbReference>
<dbReference type="GO" id="GO:0008270">
    <property type="term" value="F:zinc ion binding"/>
    <property type="evidence" value="ECO:0007669"/>
    <property type="project" value="InterPro"/>
</dbReference>
<dbReference type="PANTHER" id="PTHR47926:SF398">
    <property type="entry name" value="PENTATRICOPEPTIDE REPEAT-CONTAINING PROTEIN"/>
    <property type="match status" value="1"/>
</dbReference>
<gene>
    <name evidence="4" type="ORF">H6P81_004904</name>
</gene>
<dbReference type="Pfam" id="PF12854">
    <property type="entry name" value="PPR_1"/>
    <property type="match status" value="1"/>
</dbReference>
<dbReference type="EMBL" id="JAINDJ010000003">
    <property type="protein sequence ID" value="KAG9452000.1"/>
    <property type="molecule type" value="Genomic_DNA"/>
</dbReference>
<evidence type="ECO:0000313" key="5">
    <source>
        <dbReference type="Proteomes" id="UP000825729"/>
    </source>
</evidence>
<dbReference type="Pfam" id="PF20431">
    <property type="entry name" value="E_motif"/>
    <property type="match status" value="1"/>
</dbReference>
<dbReference type="PANTHER" id="PTHR47926">
    <property type="entry name" value="PENTATRICOPEPTIDE REPEAT-CONTAINING PROTEIN"/>
    <property type="match status" value="1"/>
</dbReference>
<protein>
    <recommendedName>
        <fullName evidence="3">DYW domain-containing protein</fullName>
    </recommendedName>
</protein>
<evidence type="ECO:0000259" key="3">
    <source>
        <dbReference type="Pfam" id="PF14432"/>
    </source>
</evidence>
<dbReference type="InterPro" id="IPR046960">
    <property type="entry name" value="PPR_At4g14850-like_plant"/>
</dbReference>
<feature type="repeat" description="PPR" evidence="2">
    <location>
        <begin position="277"/>
        <end position="307"/>
    </location>
</feature>
<dbReference type="NCBIfam" id="TIGR00756">
    <property type="entry name" value="PPR"/>
    <property type="match status" value="5"/>
</dbReference>
<dbReference type="GO" id="GO:0009451">
    <property type="term" value="P:RNA modification"/>
    <property type="evidence" value="ECO:0007669"/>
    <property type="project" value="InterPro"/>
</dbReference>
<dbReference type="InterPro" id="IPR046848">
    <property type="entry name" value="E_motif"/>
</dbReference>
<dbReference type="AlphaFoldDB" id="A0AAV7ESZ8"/>
<dbReference type="Gene3D" id="1.25.40.10">
    <property type="entry name" value="Tetratricopeptide repeat domain"/>
    <property type="match status" value="3"/>
</dbReference>
<feature type="repeat" description="PPR" evidence="2">
    <location>
        <begin position="317"/>
        <end position="347"/>
    </location>
</feature>
<accession>A0AAV7ESZ8</accession>
<evidence type="ECO:0000256" key="2">
    <source>
        <dbReference type="PROSITE-ProRule" id="PRU00708"/>
    </source>
</evidence>
<feature type="repeat" description="PPR" evidence="2">
    <location>
        <begin position="176"/>
        <end position="210"/>
    </location>
</feature>
<dbReference type="PROSITE" id="PS51375">
    <property type="entry name" value="PPR"/>
    <property type="match status" value="4"/>
</dbReference>
<name>A0AAV7ESZ8_ARIFI</name>
<organism evidence="4 5">
    <name type="scientific">Aristolochia fimbriata</name>
    <name type="common">White veined hardy Dutchman's pipe vine</name>
    <dbReference type="NCBI Taxonomy" id="158543"/>
    <lineage>
        <taxon>Eukaryota</taxon>
        <taxon>Viridiplantae</taxon>
        <taxon>Streptophyta</taxon>
        <taxon>Embryophyta</taxon>
        <taxon>Tracheophyta</taxon>
        <taxon>Spermatophyta</taxon>
        <taxon>Magnoliopsida</taxon>
        <taxon>Magnoliidae</taxon>
        <taxon>Piperales</taxon>
        <taxon>Aristolochiaceae</taxon>
        <taxon>Aristolochia</taxon>
    </lineage>
</organism>
<evidence type="ECO:0000256" key="1">
    <source>
        <dbReference type="ARBA" id="ARBA00022737"/>
    </source>
</evidence>
<reference evidence="4 5" key="1">
    <citation type="submission" date="2021-07" db="EMBL/GenBank/DDBJ databases">
        <title>The Aristolochia fimbriata genome: insights into angiosperm evolution, floral development and chemical biosynthesis.</title>
        <authorList>
            <person name="Jiao Y."/>
        </authorList>
    </citation>
    <scope>NUCLEOTIDE SEQUENCE [LARGE SCALE GENOMIC DNA]</scope>
    <source>
        <strain evidence="4">IBCAS-2021</strain>
        <tissue evidence="4">Leaf</tissue>
    </source>
</reference>
<dbReference type="InterPro" id="IPR002885">
    <property type="entry name" value="PPR_rpt"/>
</dbReference>